<gene>
    <name evidence="2" type="ORF">F2Q70_00032055</name>
</gene>
<protein>
    <submittedName>
        <fullName evidence="2">Uncharacterized protein</fullName>
    </submittedName>
</protein>
<sequence length="69" mass="7677">MSVESRIIEDGSPGEESDGDGVIGDGVVGESGEKKVDEERESRQDETEETNPFHARLEEEHFTFSLHLD</sequence>
<accession>A0A8S9FN75</accession>
<comment type="caution">
    <text evidence="2">The sequence shown here is derived from an EMBL/GenBank/DDBJ whole genome shotgun (WGS) entry which is preliminary data.</text>
</comment>
<reference evidence="2" key="1">
    <citation type="submission" date="2019-12" db="EMBL/GenBank/DDBJ databases">
        <title>Genome sequencing and annotation of Brassica cretica.</title>
        <authorList>
            <person name="Studholme D.J."/>
            <person name="Sarris P.F."/>
        </authorList>
    </citation>
    <scope>NUCLEOTIDE SEQUENCE</scope>
    <source>
        <strain evidence="2">PFS-102/07</strain>
        <tissue evidence="2">Leaf</tissue>
    </source>
</reference>
<evidence type="ECO:0000256" key="1">
    <source>
        <dbReference type="SAM" id="MobiDB-lite"/>
    </source>
</evidence>
<dbReference type="EMBL" id="QGKY02002305">
    <property type="protein sequence ID" value="KAF2533458.1"/>
    <property type="molecule type" value="Genomic_DNA"/>
</dbReference>
<feature type="compositionally biased region" description="Basic and acidic residues" evidence="1">
    <location>
        <begin position="31"/>
        <end position="45"/>
    </location>
</feature>
<feature type="region of interest" description="Disordered" evidence="1">
    <location>
        <begin position="1"/>
        <end position="53"/>
    </location>
</feature>
<proteinExistence type="predicted"/>
<organism evidence="2">
    <name type="scientific">Brassica cretica</name>
    <name type="common">Mustard</name>
    <dbReference type="NCBI Taxonomy" id="69181"/>
    <lineage>
        <taxon>Eukaryota</taxon>
        <taxon>Viridiplantae</taxon>
        <taxon>Streptophyta</taxon>
        <taxon>Embryophyta</taxon>
        <taxon>Tracheophyta</taxon>
        <taxon>Spermatophyta</taxon>
        <taxon>Magnoliopsida</taxon>
        <taxon>eudicotyledons</taxon>
        <taxon>Gunneridae</taxon>
        <taxon>Pentapetalae</taxon>
        <taxon>rosids</taxon>
        <taxon>malvids</taxon>
        <taxon>Brassicales</taxon>
        <taxon>Brassicaceae</taxon>
        <taxon>Brassiceae</taxon>
        <taxon>Brassica</taxon>
    </lineage>
</organism>
<dbReference type="AlphaFoldDB" id="A0A8S9FN75"/>
<evidence type="ECO:0000313" key="2">
    <source>
        <dbReference type="EMBL" id="KAF2533458.1"/>
    </source>
</evidence>
<name>A0A8S9FN75_BRACR</name>